<keyword evidence="1" id="KW-0479">Metal-binding</keyword>
<organism evidence="4 5">
    <name type="scientific">Orbilia blumenaviensis</name>
    <dbReference type="NCBI Taxonomy" id="1796055"/>
    <lineage>
        <taxon>Eukaryota</taxon>
        <taxon>Fungi</taxon>
        <taxon>Dikarya</taxon>
        <taxon>Ascomycota</taxon>
        <taxon>Pezizomycotina</taxon>
        <taxon>Orbiliomycetes</taxon>
        <taxon>Orbiliales</taxon>
        <taxon>Orbiliaceae</taxon>
        <taxon>Orbilia</taxon>
    </lineage>
</organism>
<evidence type="ECO:0000256" key="1">
    <source>
        <dbReference type="PROSITE-ProRule" id="PRU00042"/>
    </source>
</evidence>
<comment type="caution">
    <text evidence="4">The sequence shown here is derived from an EMBL/GenBank/DDBJ whole genome shotgun (WGS) entry which is preliminary data.</text>
</comment>
<dbReference type="EMBL" id="JAVHNS010000012">
    <property type="protein sequence ID" value="KAK6338456.1"/>
    <property type="molecule type" value="Genomic_DNA"/>
</dbReference>
<feature type="compositionally biased region" description="Low complexity" evidence="2">
    <location>
        <begin position="281"/>
        <end position="292"/>
    </location>
</feature>
<accession>A0AAV9UD62</accession>
<reference evidence="4 5" key="1">
    <citation type="submission" date="2019-10" db="EMBL/GenBank/DDBJ databases">
        <authorList>
            <person name="Palmer J.M."/>
        </authorList>
    </citation>
    <scope>NUCLEOTIDE SEQUENCE [LARGE SCALE GENOMIC DNA]</scope>
    <source>
        <strain evidence="4 5">TWF730</strain>
    </source>
</reference>
<dbReference type="Proteomes" id="UP001373714">
    <property type="component" value="Unassembled WGS sequence"/>
</dbReference>
<gene>
    <name evidence="4" type="ORF">TWF730_002516</name>
</gene>
<feature type="compositionally biased region" description="Low complexity" evidence="2">
    <location>
        <begin position="92"/>
        <end position="108"/>
    </location>
</feature>
<feature type="region of interest" description="Disordered" evidence="2">
    <location>
        <begin position="250"/>
        <end position="311"/>
    </location>
</feature>
<feature type="region of interest" description="Disordered" evidence="2">
    <location>
        <begin position="164"/>
        <end position="201"/>
    </location>
</feature>
<dbReference type="Gene3D" id="3.30.160.60">
    <property type="entry name" value="Classic Zinc Finger"/>
    <property type="match status" value="1"/>
</dbReference>
<dbReference type="GO" id="GO:0008270">
    <property type="term" value="F:zinc ion binding"/>
    <property type="evidence" value="ECO:0007669"/>
    <property type="project" value="UniProtKB-KW"/>
</dbReference>
<protein>
    <recommendedName>
        <fullName evidence="3">C2H2-type domain-containing protein</fullName>
    </recommendedName>
</protein>
<dbReference type="AlphaFoldDB" id="A0AAV9UD62"/>
<keyword evidence="5" id="KW-1185">Reference proteome</keyword>
<dbReference type="InterPro" id="IPR013087">
    <property type="entry name" value="Znf_C2H2_type"/>
</dbReference>
<feature type="compositionally biased region" description="Polar residues" evidence="2">
    <location>
        <begin position="82"/>
        <end position="91"/>
    </location>
</feature>
<proteinExistence type="predicted"/>
<evidence type="ECO:0000313" key="5">
    <source>
        <dbReference type="Proteomes" id="UP001373714"/>
    </source>
</evidence>
<keyword evidence="1" id="KW-0863">Zinc-finger</keyword>
<evidence type="ECO:0000259" key="3">
    <source>
        <dbReference type="PROSITE" id="PS50157"/>
    </source>
</evidence>
<feature type="domain" description="C2H2-type" evidence="3">
    <location>
        <begin position="228"/>
        <end position="255"/>
    </location>
</feature>
<feature type="compositionally biased region" description="Basic and acidic residues" evidence="2">
    <location>
        <begin position="175"/>
        <end position="201"/>
    </location>
</feature>
<evidence type="ECO:0000256" key="2">
    <source>
        <dbReference type="SAM" id="MobiDB-lite"/>
    </source>
</evidence>
<feature type="compositionally biased region" description="Basic residues" evidence="2">
    <location>
        <begin position="271"/>
        <end position="280"/>
    </location>
</feature>
<feature type="region of interest" description="Disordered" evidence="2">
    <location>
        <begin position="82"/>
        <end position="121"/>
    </location>
</feature>
<name>A0AAV9UD62_9PEZI</name>
<keyword evidence="1" id="KW-0862">Zinc</keyword>
<evidence type="ECO:0000313" key="4">
    <source>
        <dbReference type="EMBL" id="KAK6338456.1"/>
    </source>
</evidence>
<feature type="compositionally biased region" description="Basic residues" evidence="2">
    <location>
        <begin position="294"/>
        <end position="304"/>
    </location>
</feature>
<dbReference type="PROSITE" id="PS50157">
    <property type="entry name" value="ZINC_FINGER_C2H2_2"/>
    <property type="match status" value="1"/>
</dbReference>
<sequence>MLSEYDVPNPPTTYLHHLENDLNVSYTYPASWAAGEQQGYPIGAQATFDPFNFIENIKDSRVLTEYQQLQSYIENDDFLQYLSDSAPNDNQSPSDSSASLGSRSPLSLITDITTPSDSPEETNTKLQFLINDVSAAANEAAYDPNNLTLYALQQFRDIERRGEEYNWSGKGSKPPPKDSSPESRQRERPTDTEKHRDPEHECPKCHVQYHEGRSFMTHFFHCTGYPLYSCVTCMKRYSRDDNWQLHLKSQHQEKPLSGSGPPAKSTNPSRARARGGKKTKSSSSTQASTSGKPKAAKITRRPGGKNKENAI</sequence>
<dbReference type="PROSITE" id="PS00028">
    <property type="entry name" value="ZINC_FINGER_C2H2_1"/>
    <property type="match status" value="1"/>
</dbReference>